<reference evidence="16 17" key="1">
    <citation type="submission" date="2012-11" db="EMBL/GenBank/DDBJ databases">
        <title>Genome assembly of Thiorhodococcus sp. AK35.</title>
        <authorList>
            <person name="Nupur N."/>
            <person name="Khatri I."/>
            <person name="Subramanian S."/>
            <person name="Pinnaka A."/>
        </authorList>
    </citation>
    <scope>NUCLEOTIDE SEQUENCE [LARGE SCALE GENOMIC DNA]</scope>
    <source>
        <strain evidence="16 17">AK35</strain>
    </source>
</reference>
<dbReference type="AlphaFoldDB" id="W9V5S5"/>
<dbReference type="GO" id="GO:0003677">
    <property type="term" value="F:DNA binding"/>
    <property type="evidence" value="ECO:0007669"/>
    <property type="project" value="TreeGrafter"/>
</dbReference>
<dbReference type="PANTHER" id="PTHR11455">
    <property type="entry name" value="CRYPTOCHROME"/>
    <property type="match status" value="1"/>
</dbReference>
<dbReference type="Gene3D" id="1.10.579.10">
    <property type="entry name" value="DNA Cyclobutane Dipyrimidine Photolyase, subunit A, domain 3"/>
    <property type="match status" value="1"/>
</dbReference>
<feature type="site" description="Electron transfer via tryptophanyl radical" evidence="13">
    <location>
        <position position="360"/>
    </location>
</feature>
<organism evidence="16 17">
    <name type="scientific">Imhoffiella purpurea</name>
    <dbReference type="NCBI Taxonomy" id="1249627"/>
    <lineage>
        <taxon>Bacteria</taxon>
        <taxon>Pseudomonadati</taxon>
        <taxon>Pseudomonadota</taxon>
        <taxon>Gammaproteobacteria</taxon>
        <taxon>Chromatiales</taxon>
        <taxon>Chromatiaceae</taxon>
        <taxon>Imhoffiella</taxon>
    </lineage>
</organism>
<evidence type="ECO:0000313" key="16">
    <source>
        <dbReference type="EMBL" id="EXJ14719.1"/>
    </source>
</evidence>
<evidence type="ECO:0000256" key="9">
    <source>
        <dbReference type="ARBA" id="ARBA00033999"/>
    </source>
</evidence>
<dbReference type="InterPro" id="IPR002081">
    <property type="entry name" value="Cryptochrome/DNA_photolyase_1"/>
</dbReference>
<dbReference type="GO" id="GO:0003904">
    <property type="term" value="F:deoxyribodipyrimidine photo-lyase activity"/>
    <property type="evidence" value="ECO:0007669"/>
    <property type="project" value="UniProtKB-EC"/>
</dbReference>
<evidence type="ECO:0000256" key="6">
    <source>
        <dbReference type="ARBA" id="ARBA00022827"/>
    </source>
</evidence>
<dbReference type="GO" id="GO:0009416">
    <property type="term" value="P:response to light stimulus"/>
    <property type="evidence" value="ECO:0007669"/>
    <property type="project" value="TreeGrafter"/>
</dbReference>
<dbReference type="Gene3D" id="3.40.50.620">
    <property type="entry name" value="HUPs"/>
    <property type="match status" value="1"/>
</dbReference>
<comment type="cofactor">
    <cofactor evidence="1">
        <name>(6R)-5,10-methylene-5,6,7,8-tetrahydrofolate</name>
        <dbReference type="ChEBI" id="CHEBI:15636"/>
    </cofactor>
</comment>
<accession>W9V5S5</accession>
<dbReference type="SUPFAM" id="SSF48173">
    <property type="entry name" value="Cryptochrome/photolyase FAD-binding domain"/>
    <property type="match status" value="1"/>
</dbReference>
<evidence type="ECO:0000313" key="17">
    <source>
        <dbReference type="Proteomes" id="UP000019460"/>
    </source>
</evidence>
<evidence type="ECO:0000256" key="3">
    <source>
        <dbReference type="ARBA" id="ARBA00013149"/>
    </source>
</evidence>
<evidence type="ECO:0000256" key="12">
    <source>
        <dbReference type="PIRSR" id="PIRSR602081-1"/>
    </source>
</evidence>
<comment type="caution">
    <text evidence="16">The sequence shown here is derived from an EMBL/GenBank/DDBJ whole genome shotgun (WGS) entry which is preliminary data.</text>
</comment>
<feature type="site" description="Electron transfer via tryptophanyl radical" evidence="13">
    <location>
        <position position="305"/>
    </location>
</feature>
<dbReference type="InterPro" id="IPR014729">
    <property type="entry name" value="Rossmann-like_a/b/a_fold"/>
</dbReference>
<keyword evidence="6 12" id="KW-0274">FAD</keyword>
<evidence type="ECO:0000256" key="8">
    <source>
        <dbReference type="ARBA" id="ARBA00031671"/>
    </source>
</evidence>
<evidence type="ECO:0000256" key="13">
    <source>
        <dbReference type="PIRSR" id="PIRSR602081-2"/>
    </source>
</evidence>
<evidence type="ECO:0000256" key="10">
    <source>
        <dbReference type="ARBA" id="ARBA00059220"/>
    </source>
</evidence>
<keyword evidence="16" id="KW-0456">Lyase</keyword>
<dbReference type="GO" id="GO:0071949">
    <property type="term" value="F:FAD binding"/>
    <property type="evidence" value="ECO:0007669"/>
    <property type="project" value="TreeGrafter"/>
</dbReference>
<dbReference type="InterPro" id="IPR006050">
    <property type="entry name" value="DNA_photolyase_N"/>
</dbReference>
<dbReference type="EMBL" id="AONC01000037">
    <property type="protein sequence ID" value="EXJ14719.1"/>
    <property type="molecule type" value="Genomic_DNA"/>
</dbReference>
<dbReference type="SUPFAM" id="SSF52425">
    <property type="entry name" value="Cryptochrome/photolyase, N-terminal domain"/>
    <property type="match status" value="1"/>
</dbReference>
<feature type="domain" description="Photolyase/cryptochrome alpha/beta" evidence="15">
    <location>
        <begin position="1"/>
        <end position="130"/>
    </location>
</feature>
<dbReference type="RefSeq" id="WP_043754504.1">
    <property type="nucleotide sequence ID" value="NZ_AONC01000037.1"/>
</dbReference>
<dbReference type="PROSITE" id="PS00691">
    <property type="entry name" value="DNA_PHOTOLYASES_1_2"/>
    <property type="match status" value="1"/>
</dbReference>
<dbReference type="InterPro" id="IPR036155">
    <property type="entry name" value="Crypto/Photolyase_N_sf"/>
</dbReference>
<evidence type="ECO:0000259" key="15">
    <source>
        <dbReference type="PROSITE" id="PS51645"/>
    </source>
</evidence>
<evidence type="ECO:0000256" key="2">
    <source>
        <dbReference type="ARBA" id="ARBA00005862"/>
    </source>
</evidence>
<feature type="binding site" evidence="12">
    <location>
        <position position="223"/>
    </location>
    <ligand>
        <name>FAD</name>
        <dbReference type="ChEBI" id="CHEBI:57692"/>
    </ligand>
</feature>
<proteinExistence type="inferred from homology"/>
<feature type="binding site" evidence="12">
    <location>
        <begin position="235"/>
        <end position="239"/>
    </location>
    <ligand>
        <name>FAD</name>
        <dbReference type="ChEBI" id="CHEBI:57692"/>
    </ligand>
</feature>
<evidence type="ECO:0000256" key="7">
    <source>
        <dbReference type="ARBA" id="ARBA00022991"/>
    </source>
</evidence>
<evidence type="ECO:0000256" key="5">
    <source>
        <dbReference type="ARBA" id="ARBA00022630"/>
    </source>
</evidence>
<dbReference type="OrthoDB" id="9772484at2"/>
<dbReference type="PATRIC" id="fig|1249627.3.peg.2566"/>
<keyword evidence="7 14" id="KW-0157">Chromophore</keyword>
<evidence type="ECO:0000256" key="4">
    <source>
        <dbReference type="ARBA" id="ARBA00014046"/>
    </source>
</evidence>
<keyword evidence="17" id="KW-1185">Reference proteome</keyword>
<dbReference type="FunFam" id="1.10.579.10:FF:000003">
    <property type="entry name" value="Deoxyribodipyrimidine photo-lyase"/>
    <property type="match status" value="1"/>
</dbReference>
<evidence type="ECO:0000256" key="1">
    <source>
        <dbReference type="ARBA" id="ARBA00001932"/>
    </source>
</evidence>
<comment type="function">
    <text evidence="10">Involved in repair of UV radiation-induced DNA damage. Catalyzes the light-dependent monomerization (300-600 nm) of cyclobutyl pyrimidine dimers (in cis-syn configuration), which are formed between adjacent bases on the same DNA strand upon exposure to ultraviolet radiation.</text>
</comment>
<feature type="site" description="Electron transfer via tryptophanyl radical" evidence="13">
    <location>
        <position position="383"/>
    </location>
</feature>
<name>W9V5S5_9GAMM</name>
<dbReference type="PRINTS" id="PR00147">
    <property type="entry name" value="DNAPHOTLYASE"/>
</dbReference>
<dbReference type="InterPro" id="IPR036134">
    <property type="entry name" value="Crypto/Photolyase_FAD-like_sf"/>
</dbReference>
<comment type="cofactor">
    <cofactor evidence="12">
        <name>FAD</name>
        <dbReference type="ChEBI" id="CHEBI:57692"/>
    </cofactor>
    <text evidence="12">Binds 1 FAD per subunit.</text>
</comment>
<dbReference type="PROSITE" id="PS51645">
    <property type="entry name" value="PHR_CRY_ALPHA_BETA"/>
    <property type="match status" value="1"/>
</dbReference>
<dbReference type="Pfam" id="PF00875">
    <property type="entry name" value="DNA_photolyase"/>
    <property type="match status" value="1"/>
</dbReference>
<dbReference type="InterPro" id="IPR018394">
    <property type="entry name" value="DNA_photolyase_1_CS_C"/>
</dbReference>
<dbReference type="eggNOG" id="COG0415">
    <property type="taxonomic scope" value="Bacteria"/>
</dbReference>
<comment type="catalytic activity">
    <reaction evidence="9">
        <text>cyclobutadipyrimidine (in DNA) = 2 pyrimidine residues (in DNA).</text>
        <dbReference type="EC" id="4.1.99.3"/>
    </reaction>
</comment>
<comment type="similarity">
    <text evidence="14">Belongs to the DNA photolyase family.</text>
</comment>
<dbReference type="InterPro" id="IPR005101">
    <property type="entry name" value="Cryptochr/Photolyase_FAD-bd"/>
</dbReference>
<dbReference type="GO" id="GO:0000719">
    <property type="term" value="P:photoreactive repair"/>
    <property type="evidence" value="ECO:0007669"/>
    <property type="project" value="UniProtKB-ARBA"/>
</dbReference>
<dbReference type="STRING" id="1249627.D779_2248"/>
<comment type="similarity">
    <text evidence="2">Belongs to the DNA photolyase class-1 family.</text>
</comment>
<evidence type="ECO:0000256" key="14">
    <source>
        <dbReference type="RuleBase" id="RU004182"/>
    </source>
</evidence>
<dbReference type="PANTHER" id="PTHR11455:SF9">
    <property type="entry name" value="CRYPTOCHROME CIRCADIAN CLOCK 5 ISOFORM X1"/>
    <property type="match status" value="1"/>
</dbReference>
<keyword evidence="5 12" id="KW-0285">Flavoprotein</keyword>
<evidence type="ECO:0000256" key="11">
    <source>
        <dbReference type="ARBA" id="ARBA00083107"/>
    </source>
</evidence>
<feature type="binding site" evidence="12">
    <location>
        <begin position="373"/>
        <end position="375"/>
    </location>
    <ligand>
        <name>FAD</name>
        <dbReference type="ChEBI" id="CHEBI:57692"/>
    </ligand>
</feature>
<dbReference type="PROSITE" id="PS00394">
    <property type="entry name" value="DNA_PHOTOLYASES_1_1"/>
    <property type="match status" value="1"/>
</dbReference>
<protein>
    <recommendedName>
        <fullName evidence="4">Deoxyribodipyrimidine photo-lyase</fullName>
        <ecNumber evidence="3">4.1.99.3</ecNumber>
    </recommendedName>
    <alternativeName>
        <fullName evidence="8">DNA photolyase</fullName>
    </alternativeName>
    <alternativeName>
        <fullName evidence="11">Photoreactivating enzyme</fullName>
    </alternativeName>
</protein>
<sequence>MISILWLRRDLRLDDNPALSAAVANGSRVLPLYIHAPHEEATWQPGGASDWWLHLSLKSLDRSLRDLGSRLFIARGDSLAELRRVIAATGAGQVHWNRLYDPASRERDSLVKQTLRADGIRCASHNGALLSEPWEIRTADGNPYRVFGAFWRNAVGRLADTQPTDRPRTFHWASPGPHSLEIEDLGLKPDIPWDAGLRETWDPGEPSALASAARFLDDRLDRYGADRDRPDLMGTTRLSPHLHFGEIGPRRLLAMIRASGADPTTDPAEPLVRELGWREFAHHLLYHFPRTPTEPLDIRFADFPWKQDDTQNRLRAWQQGRTGIPMVDAGMRELWHTGWMHNRVRMLVASFLTKNLLLPWQEGARWFWDTLVDADLAANTLGWQWTAGCGADAAPYFRVFNPVLQGQRFDPDGAYVKRWCPELAGLPLKYLHQPWTAPKAILTAAGVTLGSNYPYPLVDLAASRKEALAAWETIK</sequence>
<gene>
    <name evidence="16" type="ORF">D779_2248</name>
</gene>
<dbReference type="Pfam" id="PF03441">
    <property type="entry name" value="FAD_binding_7"/>
    <property type="match status" value="1"/>
</dbReference>
<dbReference type="Gene3D" id="1.25.40.80">
    <property type="match status" value="1"/>
</dbReference>
<dbReference type="Proteomes" id="UP000019460">
    <property type="component" value="Unassembled WGS sequence"/>
</dbReference>
<dbReference type="EC" id="4.1.99.3" evidence="3"/>